<dbReference type="STRING" id="1489064.WH96_08005"/>
<sequence>MLYTFDPAPTVTLPVVGSELLFPIRRIFCVGRNYAEHTKEMGGDPEVETPMFFMKPAVALASEGGPIPYPNATTDLHHEVELVVALKSGGSNISPEQAGAHIFGYATGVDLTRRDLQKICKDKRHPWDVAKGFENSAPCSAITPLTEELVLSGSSSISLSVNNEVRQHATLGDMIWSVENIIYHLSRLFDLRAGDIIMTGTPAGVSAIKSGDKIKCSIDGLSDLSFQLT</sequence>
<protein>
    <submittedName>
        <fullName evidence="3">Fumarylacetoacetate hydrolase</fullName>
    </submittedName>
</protein>
<dbReference type="Gene3D" id="3.90.850.10">
    <property type="entry name" value="Fumarylacetoacetase-like, C-terminal domain"/>
    <property type="match status" value="1"/>
</dbReference>
<keyword evidence="3" id="KW-0378">Hydrolase</keyword>
<proteinExistence type="predicted"/>
<name>A0A0H2MFW2_9PROT</name>
<keyword evidence="4" id="KW-1185">Reference proteome</keyword>
<dbReference type="GO" id="GO:0046872">
    <property type="term" value="F:metal ion binding"/>
    <property type="evidence" value="ECO:0007669"/>
    <property type="project" value="UniProtKB-KW"/>
</dbReference>
<dbReference type="Pfam" id="PF01557">
    <property type="entry name" value="FAA_hydrolase"/>
    <property type="match status" value="1"/>
</dbReference>
<dbReference type="SUPFAM" id="SSF56529">
    <property type="entry name" value="FAH"/>
    <property type="match status" value="1"/>
</dbReference>
<dbReference type="OrthoDB" id="9780293at2"/>
<dbReference type="AlphaFoldDB" id="A0A0H2MFW2"/>
<dbReference type="InterPro" id="IPR036663">
    <property type="entry name" value="Fumarylacetoacetase_C_sf"/>
</dbReference>
<keyword evidence="1" id="KW-0479">Metal-binding</keyword>
<dbReference type="GO" id="GO:0018773">
    <property type="term" value="F:acetylpyruvate hydrolase activity"/>
    <property type="evidence" value="ECO:0007669"/>
    <property type="project" value="TreeGrafter"/>
</dbReference>
<comment type="caution">
    <text evidence="3">The sequence shown here is derived from an EMBL/GenBank/DDBJ whole genome shotgun (WGS) entry which is preliminary data.</text>
</comment>
<dbReference type="PANTHER" id="PTHR11820">
    <property type="entry name" value="ACYLPYRUVASE"/>
    <property type="match status" value="1"/>
</dbReference>
<dbReference type="InterPro" id="IPR011234">
    <property type="entry name" value="Fumarylacetoacetase-like_C"/>
</dbReference>
<dbReference type="RefSeq" id="WP_047763655.1">
    <property type="nucleotide sequence ID" value="NZ_LAQL01000005.1"/>
</dbReference>
<evidence type="ECO:0000256" key="1">
    <source>
        <dbReference type="ARBA" id="ARBA00022723"/>
    </source>
</evidence>
<gene>
    <name evidence="3" type="ORF">WH96_08005</name>
</gene>
<reference evidence="3 4" key="1">
    <citation type="submission" date="2015-03" db="EMBL/GenBank/DDBJ databases">
        <title>Genome Sequence of Kiloniella spongiae MEBiC09566, isolated from a marine sponge.</title>
        <authorList>
            <person name="Shao Z."/>
            <person name="Wang L."/>
            <person name="Li X."/>
        </authorList>
    </citation>
    <scope>NUCLEOTIDE SEQUENCE [LARGE SCALE GENOMIC DNA]</scope>
    <source>
        <strain evidence="3 4">MEBiC09566</strain>
    </source>
</reference>
<feature type="domain" description="Fumarylacetoacetase-like C-terminal" evidence="2">
    <location>
        <begin position="27"/>
        <end position="226"/>
    </location>
</feature>
<organism evidence="3 4">
    <name type="scientific">Kiloniella spongiae</name>
    <dbReference type="NCBI Taxonomy" id="1489064"/>
    <lineage>
        <taxon>Bacteria</taxon>
        <taxon>Pseudomonadati</taxon>
        <taxon>Pseudomonadota</taxon>
        <taxon>Alphaproteobacteria</taxon>
        <taxon>Rhodospirillales</taxon>
        <taxon>Kiloniellaceae</taxon>
        <taxon>Kiloniella</taxon>
    </lineage>
</organism>
<evidence type="ECO:0000313" key="3">
    <source>
        <dbReference type="EMBL" id="KLN61106.1"/>
    </source>
</evidence>
<dbReference type="EMBL" id="LAQL01000005">
    <property type="protein sequence ID" value="KLN61106.1"/>
    <property type="molecule type" value="Genomic_DNA"/>
</dbReference>
<dbReference type="PANTHER" id="PTHR11820:SF90">
    <property type="entry name" value="FLUTATHIONE S-TRANSFERASE"/>
    <property type="match status" value="1"/>
</dbReference>
<evidence type="ECO:0000259" key="2">
    <source>
        <dbReference type="Pfam" id="PF01557"/>
    </source>
</evidence>
<dbReference type="Proteomes" id="UP000035444">
    <property type="component" value="Unassembled WGS sequence"/>
</dbReference>
<accession>A0A0H2MFW2</accession>
<evidence type="ECO:0000313" key="4">
    <source>
        <dbReference type="Proteomes" id="UP000035444"/>
    </source>
</evidence>